<gene>
    <name evidence="1" type="ORF">GIB67_032209</name>
</gene>
<name>A0A7J7MXL2_9MAGN</name>
<comment type="caution">
    <text evidence="1">The sequence shown here is derived from an EMBL/GenBank/DDBJ whole genome shotgun (WGS) entry which is preliminary data.</text>
</comment>
<evidence type="ECO:0000313" key="1">
    <source>
        <dbReference type="EMBL" id="KAF6159438.1"/>
    </source>
</evidence>
<proteinExistence type="predicted"/>
<dbReference type="EMBL" id="JACGCM010001193">
    <property type="protein sequence ID" value="KAF6159438.1"/>
    <property type="molecule type" value="Genomic_DNA"/>
</dbReference>
<sequence>MLTGLKIGIGRELPYDERYSKLEEAEKMFPGITRTDIRYGNIIPAYLKMWKEPLNSHLNNYDPQMDIVYAKAFIAYMMGNLLFLNGSTSLRAGYLTALTDYDIIGALSFDWDTSIMTALYQGLDEVSVLKDGKVKKLITEFYAMLKFWFFEYCRVRMYLVKVQKFNHIYPRMVAWRNERASTSNKRFVWPLAKYPLKVRLSNCSTDEWD</sequence>
<reference evidence="1 2" key="1">
    <citation type="journal article" date="2020" name="IScience">
        <title>Genome Sequencing of the Endangered Kingdonia uniflora (Circaeasteraceae, Ranunculales) Reveals Potential Mechanisms of Evolutionary Specialization.</title>
        <authorList>
            <person name="Sun Y."/>
            <person name="Deng T."/>
            <person name="Zhang A."/>
            <person name="Moore M.J."/>
            <person name="Landis J.B."/>
            <person name="Lin N."/>
            <person name="Zhang H."/>
            <person name="Zhang X."/>
            <person name="Huang J."/>
            <person name="Zhang X."/>
            <person name="Sun H."/>
            <person name="Wang H."/>
        </authorList>
    </citation>
    <scope>NUCLEOTIDE SEQUENCE [LARGE SCALE GENOMIC DNA]</scope>
    <source>
        <strain evidence="1">TB1705</strain>
        <tissue evidence="1">Leaf</tissue>
    </source>
</reference>
<organism evidence="1 2">
    <name type="scientific">Kingdonia uniflora</name>
    <dbReference type="NCBI Taxonomy" id="39325"/>
    <lineage>
        <taxon>Eukaryota</taxon>
        <taxon>Viridiplantae</taxon>
        <taxon>Streptophyta</taxon>
        <taxon>Embryophyta</taxon>
        <taxon>Tracheophyta</taxon>
        <taxon>Spermatophyta</taxon>
        <taxon>Magnoliopsida</taxon>
        <taxon>Ranunculales</taxon>
        <taxon>Circaeasteraceae</taxon>
        <taxon>Kingdonia</taxon>
    </lineage>
</organism>
<dbReference type="AlphaFoldDB" id="A0A7J7MXL2"/>
<accession>A0A7J7MXL2</accession>
<evidence type="ECO:0000313" key="2">
    <source>
        <dbReference type="Proteomes" id="UP000541444"/>
    </source>
</evidence>
<dbReference type="Proteomes" id="UP000541444">
    <property type="component" value="Unassembled WGS sequence"/>
</dbReference>
<dbReference type="OrthoDB" id="1750608at2759"/>
<keyword evidence="2" id="KW-1185">Reference proteome</keyword>
<protein>
    <submittedName>
        <fullName evidence="1">Uncharacterized protein</fullName>
    </submittedName>
</protein>